<dbReference type="SUPFAM" id="SSF52283">
    <property type="entry name" value="Formate/glycerate dehydrogenase catalytic domain-like"/>
    <property type="match status" value="1"/>
</dbReference>
<dbReference type="GO" id="GO:0016491">
    <property type="term" value="F:oxidoreductase activity"/>
    <property type="evidence" value="ECO:0007669"/>
    <property type="project" value="UniProtKB-KW"/>
</dbReference>
<dbReference type="EMBL" id="CAFABA010000131">
    <property type="protein sequence ID" value="CAB4835552.1"/>
    <property type="molecule type" value="Genomic_DNA"/>
</dbReference>
<evidence type="ECO:0000259" key="3">
    <source>
        <dbReference type="Pfam" id="PF02826"/>
    </source>
</evidence>
<feature type="domain" description="D-isomer specific 2-hydroxyacid dehydrogenase NAD-binding" evidence="3">
    <location>
        <begin position="135"/>
        <end position="309"/>
    </location>
</feature>
<dbReference type="InterPro" id="IPR036291">
    <property type="entry name" value="NAD(P)-bd_dom_sf"/>
</dbReference>
<name>A0A6J7HME9_9ZZZZ</name>
<keyword evidence="2" id="KW-0520">NAD</keyword>
<evidence type="ECO:0000313" key="4">
    <source>
        <dbReference type="EMBL" id="CAB4770557.1"/>
    </source>
</evidence>
<dbReference type="EMBL" id="CAFBOS010000126">
    <property type="protein sequence ID" value="CAB5005192.1"/>
    <property type="molecule type" value="Genomic_DNA"/>
</dbReference>
<protein>
    <submittedName>
        <fullName evidence="6">Unannotated protein</fullName>
    </submittedName>
</protein>
<evidence type="ECO:0000313" key="7">
    <source>
        <dbReference type="EMBL" id="CAB5005192.1"/>
    </source>
</evidence>
<organism evidence="6">
    <name type="scientific">freshwater metagenome</name>
    <dbReference type="NCBI Taxonomy" id="449393"/>
    <lineage>
        <taxon>unclassified sequences</taxon>
        <taxon>metagenomes</taxon>
        <taxon>ecological metagenomes</taxon>
    </lineage>
</organism>
<reference evidence="6" key="1">
    <citation type="submission" date="2020-05" db="EMBL/GenBank/DDBJ databases">
        <authorList>
            <person name="Chiriac C."/>
            <person name="Salcher M."/>
            <person name="Ghai R."/>
            <person name="Kavagutti S V."/>
        </authorList>
    </citation>
    <scope>NUCLEOTIDE SEQUENCE</scope>
</reference>
<evidence type="ECO:0000256" key="1">
    <source>
        <dbReference type="ARBA" id="ARBA00023002"/>
    </source>
</evidence>
<dbReference type="GO" id="GO:0051287">
    <property type="term" value="F:NAD binding"/>
    <property type="evidence" value="ECO:0007669"/>
    <property type="project" value="InterPro"/>
</dbReference>
<dbReference type="PANTHER" id="PTHR43333">
    <property type="entry name" value="2-HACID_DH_C DOMAIN-CONTAINING PROTEIN"/>
    <property type="match status" value="1"/>
</dbReference>
<dbReference type="InterPro" id="IPR029753">
    <property type="entry name" value="D-isomer_DH_CS"/>
</dbReference>
<dbReference type="Gene3D" id="3.40.50.720">
    <property type="entry name" value="NAD(P)-binding Rossmann-like Domain"/>
    <property type="match status" value="2"/>
</dbReference>
<evidence type="ECO:0000313" key="5">
    <source>
        <dbReference type="EMBL" id="CAB4835552.1"/>
    </source>
</evidence>
<evidence type="ECO:0000256" key="2">
    <source>
        <dbReference type="ARBA" id="ARBA00023027"/>
    </source>
</evidence>
<evidence type="ECO:0000313" key="6">
    <source>
        <dbReference type="EMBL" id="CAB4921104.1"/>
    </source>
</evidence>
<dbReference type="CDD" id="cd05300">
    <property type="entry name" value="2-Hacid_dh_1"/>
    <property type="match status" value="1"/>
</dbReference>
<dbReference type="Pfam" id="PF02826">
    <property type="entry name" value="2-Hacid_dh_C"/>
    <property type="match status" value="1"/>
</dbReference>
<dbReference type="PROSITE" id="PS00671">
    <property type="entry name" value="D_2_HYDROXYACID_DH_3"/>
    <property type="match status" value="1"/>
</dbReference>
<proteinExistence type="predicted"/>
<accession>A0A6J7HME9</accession>
<dbReference type="InterPro" id="IPR006140">
    <property type="entry name" value="D-isomer_DH_NAD-bd"/>
</dbReference>
<gene>
    <name evidence="4" type="ORF">UFOPK2754_03071</name>
    <name evidence="5" type="ORF">UFOPK3139_02510</name>
    <name evidence="6" type="ORF">UFOPK3543_02090</name>
    <name evidence="7" type="ORF">UFOPK3967_01917</name>
</gene>
<sequence length="347" mass="37581">MDQLVLYVPFPMLHPAIDRARLAAIYPGIEIVTEPVYDIAHHERTLREQDPHSNQTRSLAVPLTPEQQKILARAHVIWTLDVPLDLPTVAPQLRFVQAIGSGVGQYVASNLPEGSIQLANGAGIGAPPIAEWVLARILQILKNLPVHDHQAREHRWESALGSNLQGKTVAIIGLGAIGREIARRAGAFGVHLLGLRRRHEPGMVDPDVDEVFGPADLHEVLRRSDIVVVAAPGTNDTDDMFDAAAFAAMPPDSIFVNVARGTLVDETALIDALTSGHLRGAAIDVARIEPLPADDPLWDAPNLLISPHSSTSGEGYADRAFELFCTNLERLVRGEPLVNLIDLSAGY</sequence>
<dbReference type="AlphaFoldDB" id="A0A6J7HME9"/>
<dbReference type="EMBL" id="CAFBMH010000090">
    <property type="protein sequence ID" value="CAB4921104.1"/>
    <property type="molecule type" value="Genomic_DNA"/>
</dbReference>
<dbReference type="EMBL" id="CAEZYR010000179">
    <property type="protein sequence ID" value="CAB4770557.1"/>
    <property type="molecule type" value="Genomic_DNA"/>
</dbReference>
<dbReference type="PANTHER" id="PTHR43333:SF1">
    <property type="entry name" value="D-ISOMER SPECIFIC 2-HYDROXYACID DEHYDROGENASE NAD-BINDING DOMAIN-CONTAINING PROTEIN"/>
    <property type="match status" value="1"/>
</dbReference>
<dbReference type="SUPFAM" id="SSF51735">
    <property type="entry name" value="NAD(P)-binding Rossmann-fold domains"/>
    <property type="match status" value="1"/>
</dbReference>
<keyword evidence="1" id="KW-0560">Oxidoreductase</keyword>